<reference evidence="2 3" key="1">
    <citation type="submission" date="2013-02" db="EMBL/GenBank/DDBJ databases">
        <authorList>
            <person name="Hannick L."/>
            <person name="Zafar N."/>
            <person name="Lorenzi H."/>
            <person name="Ali I.A."/>
            <person name="Petri W.P."/>
            <person name="Caler E."/>
        </authorList>
    </citation>
    <scope>NUCLEOTIDE SEQUENCE [LARGE SCALE GENOMIC DNA]</scope>
    <source>
        <strain evidence="2 3">KU27</strain>
    </source>
</reference>
<feature type="non-terminal residue" evidence="2">
    <location>
        <position position="421"/>
    </location>
</feature>
<dbReference type="GO" id="GO:0030246">
    <property type="term" value="F:carbohydrate binding"/>
    <property type="evidence" value="ECO:0007669"/>
    <property type="project" value="UniProtKB-KW"/>
</dbReference>
<evidence type="ECO:0000256" key="1">
    <source>
        <dbReference type="SAM" id="SignalP"/>
    </source>
</evidence>
<feature type="chain" id="PRO_5013220712" evidence="1">
    <location>
        <begin position="16"/>
        <end position="421"/>
    </location>
</feature>
<dbReference type="AlphaFoldDB" id="M2RWH9"/>
<keyword evidence="2" id="KW-0430">Lectin</keyword>
<protein>
    <submittedName>
        <fullName evidence="2">Gal/galnacinhibitable adherence lectin, putative</fullName>
    </submittedName>
</protein>
<evidence type="ECO:0000313" key="3">
    <source>
        <dbReference type="Proteomes" id="UP000011755"/>
    </source>
</evidence>
<gene>
    <name evidence="2" type="ORF">EHI5A_097310</name>
</gene>
<dbReference type="Proteomes" id="UP000011755">
    <property type="component" value="Unassembled WGS sequence"/>
</dbReference>
<evidence type="ECO:0000313" key="2">
    <source>
        <dbReference type="EMBL" id="EMD48925.1"/>
    </source>
</evidence>
<sequence>MKLLLLNILLLCCLADKLNEFSADIDYYDLGIMSRGKNAGSWYHSYTHQYDVFYYLAMQPWRHFVWTTCDKNDNTECYKYTINEDHNVKVEDINKTGTKQDFCQKEYAYPIEKYEVDWDNVPVDEQRIESVDINGKTCFKYAAKRPLAYVYLNTKMTYATKTEAYDVCRMDFIGGRSITFRSFNNENKDFIDQYNTNTTSKCIIDVHKNNVNTHLAIILGITDSTVIKSLQEKLSVLSQLTTVDGVTIYYLKGDSYATDNIKLKDLKYETLVKYTAGQGQVDPLVNIAKNDLFKMISDKKIKRGTMVVLMDNALGSEFNAETEFDRKNISVHTVVLNRNKDSKITYSALKLVSLGPHYHEFTSNSEVSTTIDELFKGIRANLTERCDRDKCSGFCDAMNRCTCPMCCENDCFYTSCDVETG</sequence>
<dbReference type="VEuPathDB" id="AmoebaDB:EHI5A_097310"/>
<feature type="signal peptide" evidence="1">
    <location>
        <begin position="1"/>
        <end position="15"/>
    </location>
</feature>
<keyword evidence="1" id="KW-0732">Signal</keyword>
<accession>M2RWH9</accession>
<dbReference type="EMBL" id="KB443951">
    <property type="protein sequence ID" value="EMD48925.1"/>
    <property type="molecule type" value="Genomic_DNA"/>
</dbReference>
<name>M2RWH9_ENTHI</name>
<organism evidence="2 3">
    <name type="scientific">Entamoeba histolytica KU27</name>
    <dbReference type="NCBI Taxonomy" id="885311"/>
    <lineage>
        <taxon>Eukaryota</taxon>
        <taxon>Amoebozoa</taxon>
        <taxon>Evosea</taxon>
        <taxon>Archamoebae</taxon>
        <taxon>Mastigamoebida</taxon>
        <taxon>Entamoebidae</taxon>
        <taxon>Entamoeba</taxon>
    </lineage>
</organism>
<proteinExistence type="predicted"/>